<evidence type="ECO:0000256" key="9">
    <source>
        <dbReference type="SAM" id="MobiDB-lite"/>
    </source>
</evidence>
<dbReference type="Proteomes" id="UP000307808">
    <property type="component" value="Unassembled WGS sequence"/>
</dbReference>
<dbReference type="EMBL" id="SZPY01000001">
    <property type="protein sequence ID" value="TKI63742.1"/>
    <property type="molecule type" value="Genomic_DNA"/>
</dbReference>
<feature type="binding site" evidence="8">
    <location>
        <position position="104"/>
    </location>
    <ligand>
        <name>Fe cation</name>
        <dbReference type="ChEBI" id="CHEBI:24875"/>
    </ligand>
</feature>
<evidence type="ECO:0000256" key="8">
    <source>
        <dbReference type="PIRSR" id="PIRSR602481-2"/>
    </source>
</evidence>
<dbReference type="InterPro" id="IPR002481">
    <property type="entry name" value="FUR"/>
</dbReference>
<dbReference type="CDD" id="cd07153">
    <property type="entry name" value="Fur_like"/>
    <property type="match status" value="1"/>
</dbReference>
<evidence type="ECO:0000256" key="1">
    <source>
        <dbReference type="ARBA" id="ARBA00007957"/>
    </source>
</evidence>
<keyword evidence="11" id="KW-1185">Reference proteome</keyword>
<dbReference type="InterPro" id="IPR036388">
    <property type="entry name" value="WH-like_DNA-bd_sf"/>
</dbReference>
<comment type="cofactor">
    <cofactor evidence="8">
        <name>Mn(2+)</name>
        <dbReference type="ChEBI" id="CHEBI:29035"/>
    </cofactor>
    <cofactor evidence="8">
        <name>Fe(2+)</name>
        <dbReference type="ChEBI" id="CHEBI:29033"/>
    </cofactor>
    <text evidence="8">Binds 1 Mn(2+) or Fe(2+) ion per subunit.</text>
</comment>
<keyword evidence="6" id="KW-0804">Transcription</keyword>
<dbReference type="SUPFAM" id="SSF46785">
    <property type="entry name" value="Winged helix' DNA-binding domain"/>
    <property type="match status" value="1"/>
</dbReference>
<feature type="compositionally biased region" description="Basic and acidic residues" evidence="9">
    <location>
        <begin position="154"/>
        <end position="163"/>
    </location>
</feature>
<gene>
    <name evidence="10" type="ORF">FC770_00695</name>
</gene>
<evidence type="ECO:0000256" key="7">
    <source>
        <dbReference type="PIRSR" id="PIRSR602481-1"/>
    </source>
</evidence>
<evidence type="ECO:0000256" key="2">
    <source>
        <dbReference type="ARBA" id="ARBA00022491"/>
    </source>
</evidence>
<dbReference type="Pfam" id="PF01475">
    <property type="entry name" value="FUR"/>
    <property type="match status" value="1"/>
</dbReference>
<feature type="binding site" evidence="7">
    <location>
        <position position="92"/>
    </location>
    <ligand>
        <name>Zn(2+)</name>
        <dbReference type="ChEBI" id="CHEBI:29105"/>
    </ligand>
</feature>
<reference evidence="10 11" key="1">
    <citation type="submission" date="2019-04" db="EMBL/GenBank/DDBJ databases">
        <authorList>
            <person name="Dong K."/>
        </authorList>
    </citation>
    <scope>NUCLEOTIDE SEQUENCE [LARGE SCALE GENOMIC DNA]</scope>
    <source>
        <strain evidence="11">dk3543</strain>
    </source>
</reference>
<dbReference type="RefSeq" id="WP_137064207.1">
    <property type="nucleotide sequence ID" value="NZ_CP040748.1"/>
</dbReference>
<evidence type="ECO:0000256" key="4">
    <source>
        <dbReference type="ARBA" id="ARBA00023015"/>
    </source>
</evidence>
<dbReference type="GO" id="GO:0003700">
    <property type="term" value="F:DNA-binding transcription factor activity"/>
    <property type="evidence" value="ECO:0007669"/>
    <property type="project" value="InterPro"/>
</dbReference>
<evidence type="ECO:0000256" key="5">
    <source>
        <dbReference type="ARBA" id="ARBA00023125"/>
    </source>
</evidence>
<keyword evidence="3 7" id="KW-0862">Zinc</keyword>
<keyword evidence="5" id="KW-0238">DNA-binding</keyword>
<feature type="binding site" evidence="7">
    <location>
        <position position="132"/>
    </location>
    <ligand>
        <name>Zn(2+)</name>
        <dbReference type="ChEBI" id="CHEBI:29105"/>
    </ligand>
</feature>
<evidence type="ECO:0000256" key="3">
    <source>
        <dbReference type="ARBA" id="ARBA00022833"/>
    </source>
</evidence>
<dbReference type="AlphaFoldDB" id="A0A4U2YSZ1"/>
<dbReference type="GO" id="GO:1900376">
    <property type="term" value="P:regulation of secondary metabolite biosynthetic process"/>
    <property type="evidence" value="ECO:0007669"/>
    <property type="project" value="TreeGrafter"/>
</dbReference>
<dbReference type="GO" id="GO:0045892">
    <property type="term" value="P:negative regulation of DNA-templated transcription"/>
    <property type="evidence" value="ECO:0007669"/>
    <property type="project" value="TreeGrafter"/>
</dbReference>
<dbReference type="Gene3D" id="3.30.1490.190">
    <property type="match status" value="1"/>
</dbReference>
<feature type="region of interest" description="Disordered" evidence="9">
    <location>
        <begin position="142"/>
        <end position="163"/>
    </location>
</feature>
<comment type="cofactor">
    <cofactor evidence="7">
        <name>Zn(2+)</name>
        <dbReference type="ChEBI" id="CHEBI:29105"/>
    </cofactor>
    <text evidence="7">Binds 1 zinc ion per subunit.</text>
</comment>
<protein>
    <submittedName>
        <fullName evidence="10">Transcriptional repressor</fullName>
    </submittedName>
</protein>
<dbReference type="Gene3D" id="1.10.10.10">
    <property type="entry name" value="Winged helix-like DNA-binding domain superfamily/Winged helix DNA-binding domain"/>
    <property type="match status" value="1"/>
</dbReference>
<keyword evidence="4" id="KW-0805">Transcription regulation</keyword>
<keyword evidence="2" id="KW-0678">Repressor</keyword>
<keyword evidence="7" id="KW-0479">Metal-binding</keyword>
<evidence type="ECO:0000313" key="10">
    <source>
        <dbReference type="EMBL" id="TKI63742.1"/>
    </source>
</evidence>
<comment type="caution">
    <text evidence="10">The sequence shown here is derived from an EMBL/GenBank/DDBJ whole genome shotgun (WGS) entry which is preliminary data.</text>
</comment>
<dbReference type="InterPro" id="IPR036390">
    <property type="entry name" value="WH_DNA-bd_sf"/>
</dbReference>
<dbReference type="PANTHER" id="PTHR33202:SF7">
    <property type="entry name" value="FERRIC UPTAKE REGULATION PROTEIN"/>
    <property type="match status" value="1"/>
</dbReference>
<proteinExistence type="inferred from homology"/>
<dbReference type="GO" id="GO:0000976">
    <property type="term" value="F:transcription cis-regulatory region binding"/>
    <property type="evidence" value="ECO:0007669"/>
    <property type="project" value="TreeGrafter"/>
</dbReference>
<dbReference type="InterPro" id="IPR043135">
    <property type="entry name" value="Fur_C"/>
</dbReference>
<accession>A0A4U2YSZ1</accession>
<dbReference type="GO" id="GO:0008270">
    <property type="term" value="F:zinc ion binding"/>
    <property type="evidence" value="ECO:0007669"/>
    <property type="project" value="TreeGrafter"/>
</dbReference>
<comment type="similarity">
    <text evidence="1">Belongs to the Fur family.</text>
</comment>
<dbReference type="OrthoDB" id="8659436at2"/>
<feature type="binding site" evidence="7">
    <location>
        <position position="89"/>
    </location>
    <ligand>
        <name>Zn(2+)</name>
        <dbReference type="ChEBI" id="CHEBI:29105"/>
    </ligand>
</feature>
<keyword evidence="8" id="KW-0408">Iron</keyword>
<organism evidence="10 11">
    <name type="scientific">Nocardioides jishulii</name>
    <dbReference type="NCBI Taxonomy" id="2575440"/>
    <lineage>
        <taxon>Bacteria</taxon>
        <taxon>Bacillati</taxon>
        <taxon>Actinomycetota</taxon>
        <taxon>Actinomycetes</taxon>
        <taxon>Propionibacteriales</taxon>
        <taxon>Nocardioidaceae</taxon>
        <taxon>Nocardioides</taxon>
    </lineage>
</organism>
<dbReference type="PANTHER" id="PTHR33202">
    <property type="entry name" value="ZINC UPTAKE REGULATION PROTEIN"/>
    <property type="match status" value="1"/>
</dbReference>
<evidence type="ECO:0000256" key="6">
    <source>
        <dbReference type="ARBA" id="ARBA00023163"/>
    </source>
</evidence>
<sequence>MADELASRLRTSGYRMTPQRQRVLAAVEELGHATPDEVHAHLAGAVNQSTVYRNLEVLEELGLVRHTHLSDRAPTYHSARAAEHFHLICRNCQGVTSVPLERAEAFARQLRDEFGFVADVGHVAVFGQCAACSSASGGAAAGPATAGHALDNPASDHSHSHTH</sequence>
<evidence type="ECO:0000313" key="11">
    <source>
        <dbReference type="Proteomes" id="UP000307808"/>
    </source>
</evidence>
<feature type="binding site" evidence="7">
    <location>
        <position position="129"/>
    </location>
    <ligand>
        <name>Zn(2+)</name>
        <dbReference type="ChEBI" id="CHEBI:29105"/>
    </ligand>
</feature>
<name>A0A4U2YSZ1_9ACTN</name>